<dbReference type="OrthoDB" id="2665481at2"/>
<evidence type="ECO:0000313" key="3">
    <source>
        <dbReference type="EMBL" id="MXQ67553.1"/>
    </source>
</evidence>
<dbReference type="Proteomes" id="UP000431901">
    <property type="component" value="Unassembled WGS sequence"/>
</dbReference>
<dbReference type="CDD" id="cd05289">
    <property type="entry name" value="MDR_like_2"/>
    <property type="match status" value="1"/>
</dbReference>
<reference evidence="3 4" key="1">
    <citation type="submission" date="2019-12" db="EMBL/GenBank/DDBJ databases">
        <title>Nocardia macrotermitis sp. nov. and Nocardia aurantia sp. nov., isolated from the gut of the fungus growing-termite Macrotermes natalensis.</title>
        <authorList>
            <person name="Christine B."/>
            <person name="Rene B."/>
        </authorList>
    </citation>
    <scope>NUCLEOTIDE SEQUENCE [LARGE SCALE GENOMIC DNA]</scope>
    <source>
        <strain evidence="3 4">DSM 102126</strain>
    </source>
</reference>
<accession>A0A6I4WET4</accession>
<dbReference type="AlphaFoldDB" id="A0A6I4WET4"/>
<proteinExistence type="predicted"/>
<protein>
    <submittedName>
        <fullName evidence="3">Zinc-binding dehydrogenase</fullName>
    </submittedName>
</protein>
<dbReference type="PANTHER" id="PTHR44154:SF1">
    <property type="entry name" value="QUINONE OXIDOREDUCTASE"/>
    <property type="match status" value="1"/>
</dbReference>
<organism evidence="3 4">
    <name type="scientific">Actinomadura rayongensis</name>
    <dbReference type="NCBI Taxonomy" id="1429076"/>
    <lineage>
        <taxon>Bacteria</taxon>
        <taxon>Bacillati</taxon>
        <taxon>Actinomycetota</taxon>
        <taxon>Actinomycetes</taxon>
        <taxon>Streptosporangiales</taxon>
        <taxon>Thermomonosporaceae</taxon>
        <taxon>Actinomadura</taxon>
    </lineage>
</organism>
<dbReference type="PANTHER" id="PTHR44154">
    <property type="entry name" value="QUINONE OXIDOREDUCTASE"/>
    <property type="match status" value="1"/>
</dbReference>
<dbReference type="InterPro" id="IPR011032">
    <property type="entry name" value="GroES-like_sf"/>
</dbReference>
<dbReference type="SUPFAM" id="SSF50129">
    <property type="entry name" value="GroES-like"/>
    <property type="match status" value="1"/>
</dbReference>
<dbReference type="InterPro" id="IPR051603">
    <property type="entry name" value="Zinc-ADH_QOR/CCCR"/>
</dbReference>
<name>A0A6I4WET4_9ACTN</name>
<dbReference type="InterPro" id="IPR020843">
    <property type="entry name" value="ER"/>
</dbReference>
<keyword evidence="1" id="KW-0521">NADP</keyword>
<dbReference type="Pfam" id="PF00107">
    <property type="entry name" value="ADH_zinc_N"/>
    <property type="match status" value="1"/>
</dbReference>
<gene>
    <name evidence="3" type="ORF">GQ466_26395</name>
</gene>
<sequence>MKAIQYTEYGGPEVLRLVETDTPTPAPGEILIAVKAAGVNGIDGKTRAGYLREFAPVTFPSGTGLDAAGTVVAVGDGVAGVAEGDEVFGSGRDTLAEYAVLTGWAVKPPSVSFAEASGYPLPAETAVRMLRLTEVKKGDTVLISGASGGVGSAAIQIAVSRGARVIGTASQANHDYLRSLGAIPIRYGPGLVARAQTAAGSPVDAALDVAGSGVLPELIELVGTPARVVTCADFSGRGLGVHTTLAAEDYTGACELVAGLAARGAFTIPVARSFALADAGAAQESNARGHIAGRTVVVLG</sequence>
<dbReference type="Gene3D" id="3.40.50.720">
    <property type="entry name" value="NAD(P)-binding Rossmann-like Domain"/>
    <property type="match status" value="1"/>
</dbReference>
<dbReference type="InterPro" id="IPR013154">
    <property type="entry name" value="ADH-like_N"/>
</dbReference>
<dbReference type="SUPFAM" id="SSF51735">
    <property type="entry name" value="NAD(P)-binding Rossmann-fold domains"/>
    <property type="match status" value="1"/>
</dbReference>
<comment type="caution">
    <text evidence="3">The sequence shown here is derived from an EMBL/GenBank/DDBJ whole genome shotgun (WGS) entry which is preliminary data.</text>
</comment>
<keyword evidence="4" id="KW-1185">Reference proteome</keyword>
<dbReference type="InterPro" id="IPR013149">
    <property type="entry name" value="ADH-like_C"/>
</dbReference>
<dbReference type="RefSeq" id="WP_161105723.1">
    <property type="nucleotide sequence ID" value="NZ_JBHLYI010000008.1"/>
</dbReference>
<feature type="domain" description="Enoyl reductase (ER)" evidence="2">
    <location>
        <begin position="10"/>
        <end position="297"/>
    </location>
</feature>
<evidence type="ECO:0000259" key="2">
    <source>
        <dbReference type="SMART" id="SM00829"/>
    </source>
</evidence>
<dbReference type="SMART" id="SM00829">
    <property type="entry name" value="PKS_ER"/>
    <property type="match status" value="1"/>
</dbReference>
<dbReference type="Gene3D" id="3.90.180.10">
    <property type="entry name" value="Medium-chain alcohol dehydrogenases, catalytic domain"/>
    <property type="match status" value="1"/>
</dbReference>
<evidence type="ECO:0000256" key="1">
    <source>
        <dbReference type="ARBA" id="ARBA00022857"/>
    </source>
</evidence>
<evidence type="ECO:0000313" key="4">
    <source>
        <dbReference type="Proteomes" id="UP000431901"/>
    </source>
</evidence>
<dbReference type="GO" id="GO:0016491">
    <property type="term" value="F:oxidoreductase activity"/>
    <property type="evidence" value="ECO:0007669"/>
    <property type="project" value="InterPro"/>
</dbReference>
<dbReference type="EMBL" id="WUTW01000007">
    <property type="protein sequence ID" value="MXQ67553.1"/>
    <property type="molecule type" value="Genomic_DNA"/>
</dbReference>
<dbReference type="InterPro" id="IPR036291">
    <property type="entry name" value="NAD(P)-bd_dom_sf"/>
</dbReference>
<dbReference type="Pfam" id="PF08240">
    <property type="entry name" value="ADH_N"/>
    <property type="match status" value="1"/>
</dbReference>